<dbReference type="RefSeq" id="XP_069229957.1">
    <property type="nucleotide sequence ID" value="XM_069372649.1"/>
</dbReference>
<sequence length="139" mass="15458">MPPALHPRSRQTGVLFTSTLAICFLVVGAPHILPCPVNPKQFADTIEGPDGQPMRRRRRRRQATEDSDSEGGITEELLDQAYVSEHKKRRECPVPKPGGIVGQVMGFTEHEREVPHQVIVKELQSRRAGSKQSEGNDTP</sequence>
<gene>
    <name evidence="3" type="ORF">WHR41_04043</name>
</gene>
<evidence type="ECO:0000313" key="4">
    <source>
        <dbReference type="Proteomes" id="UP000803884"/>
    </source>
</evidence>
<evidence type="ECO:0000256" key="1">
    <source>
        <dbReference type="SAM" id="MobiDB-lite"/>
    </source>
</evidence>
<keyword evidence="2" id="KW-0732">Signal</keyword>
<feature type="chain" id="PRO_5044255960" evidence="2">
    <location>
        <begin position="29"/>
        <end position="139"/>
    </location>
</feature>
<proteinExistence type="predicted"/>
<feature type="signal peptide" evidence="2">
    <location>
        <begin position="1"/>
        <end position="28"/>
    </location>
</feature>
<evidence type="ECO:0000313" key="3">
    <source>
        <dbReference type="EMBL" id="KAL1586852.1"/>
    </source>
</evidence>
<dbReference type="AlphaFoldDB" id="A0AB34KSQ7"/>
<comment type="caution">
    <text evidence="3">The sequence shown here is derived from an EMBL/GenBank/DDBJ whole genome shotgun (WGS) entry which is preliminary data.</text>
</comment>
<reference evidence="3 4" key="1">
    <citation type="journal article" date="2020" name="Microbiol. Resour. Announc.">
        <title>Draft Genome Sequence of a Cladosporium Species Isolated from the Mesophotic Ascidian Didemnum maculosum.</title>
        <authorList>
            <person name="Gioti A."/>
            <person name="Siaperas R."/>
            <person name="Nikolaivits E."/>
            <person name="Le Goff G."/>
            <person name="Ouazzani J."/>
            <person name="Kotoulas G."/>
            <person name="Topakas E."/>
        </authorList>
    </citation>
    <scope>NUCLEOTIDE SEQUENCE [LARGE SCALE GENOMIC DNA]</scope>
    <source>
        <strain evidence="3 4">TM138-S3</strain>
    </source>
</reference>
<feature type="region of interest" description="Disordered" evidence="1">
    <location>
        <begin position="37"/>
        <end position="76"/>
    </location>
</feature>
<evidence type="ECO:0000256" key="2">
    <source>
        <dbReference type="SAM" id="SignalP"/>
    </source>
</evidence>
<accession>A0AB34KSQ7</accession>
<dbReference type="EMBL" id="JAAQHG020000012">
    <property type="protein sequence ID" value="KAL1586852.1"/>
    <property type="molecule type" value="Genomic_DNA"/>
</dbReference>
<dbReference type="PANTHER" id="PTHR40020">
    <property type="entry name" value="CYTOCHROME C OXIDASE ASSEMBLY FACTOR 2"/>
    <property type="match status" value="1"/>
</dbReference>
<protein>
    <submittedName>
        <fullName evidence="3">Uncharacterized protein</fullName>
    </submittedName>
</protein>
<name>A0AB34KSQ7_9PEZI</name>
<keyword evidence="4" id="KW-1185">Reference proteome</keyword>
<dbReference type="PANTHER" id="PTHR40020:SF1">
    <property type="entry name" value="CYTOCHROME C OXIDASE ASSEMBLY FACTOR 2"/>
    <property type="match status" value="1"/>
</dbReference>
<organism evidence="3 4">
    <name type="scientific">Cladosporium halotolerans</name>
    <dbReference type="NCBI Taxonomy" id="1052096"/>
    <lineage>
        <taxon>Eukaryota</taxon>
        <taxon>Fungi</taxon>
        <taxon>Dikarya</taxon>
        <taxon>Ascomycota</taxon>
        <taxon>Pezizomycotina</taxon>
        <taxon>Dothideomycetes</taxon>
        <taxon>Dothideomycetidae</taxon>
        <taxon>Cladosporiales</taxon>
        <taxon>Cladosporiaceae</taxon>
        <taxon>Cladosporium</taxon>
    </lineage>
</organism>
<dbReference type="GO" id="GO:0005759">
    <property type="term" value="C:mitochondrial matrix"/>
    <property type="evidence" value="ECO:0007669"/>
    <property type="project" value="TreeGrafter"/>
</dbReference>
<dbReference type="GO" id="GO:0033617">
    <property type="term" value="P:mitochondrial respiratory chain complex IV assembly"/>
    <property type="evidence" value="ECO:0007669"/>
    <property type="project" value="TreeGrafter"/>
</dbReference>
<dbReference type="GeneID" id="96005487"/>
<dbReference type="Proteomes" id="UP000803884">
    <property type="component" value="Unassembled WGS sequence"/>
</dbReference>